<evidence type="ECO:0000313" key="6">
    <source>
        <dbReference type="EMBL" id="KAG6431991.1"/>
    </source>
</evidence>
<keyword evidence="2 3" id="KW-0067">ATP-binding</keyword>
<dbReference type="Pfam" id="PF00012">
    <property type="entry name" value="HSP70"/>
    <property type="match status" value="1"/>
</dbReference>
<dbReference type="InterPro" id="IPR029048">
    <property type="entry name" value="HSP70_C_sf"/>
</dbReference>
<dbReference type="FunFam" id="1.20.1270.10:FF:000001">
    <property type="entry name" value="Molecular chaperone DnaK"/>
    <property type="match status" value="1"/>
</dbReference>
<evidence type="ECO:0000256" key="2">
    <source>
        <dbReference type="ARBA" id="ARBA00022840"/>
    </source>
</evidence>
<dbReference type="GO" id="GO:0140662">
    <property type="term" value="F:ATP-dependent protein folding chaperone"/>
    <property type="evidence" value="ECO:0007669"/>
    <property type="project" value="InterPro"/>
</dbReference>
<dbReference type="CDD" id="cd10234">
    <property type="entry name" value="ASKHA_NBD_HSP70_DnaK-like"/>
    <property type="match status" value="1"/>
</dbReference>
<dbReference type="Gene3D" id="1.20.1270.10">
    <property type="match status" value="1"/>
</dbReference>
<dbReference type="Proteomes" id="UP000298416">
    <property type="component" value="Unassembled WGS sequence"/>
</dbReference>
<feature type="coiled-coil region" evidence="4">
    <location>
        <begin position="298"/>
        <end position="325"/>
    </location>
</feature>
<keyword evidence="4" id="KW-0175">Coiled coil</keyword>
<dbReference type="InterPro" id="IPR013126">
    <property type="entry name" value="Hsp_70_fam"/>
</dbReference>
<reference evidence="6" key="2">
    <citation type="submission" date="2020-08" db="EMBL/GenBank/DDBJ databases">
        <title>Plant Genome Project.</title>
        <authorList>
            <person name="Zhang R.-G."/>
        </authorList>
    </citation>
    <scope>NUCLEOTIDE SEQUENCE</scope>
    <source>
        <strain evidence="6">Huo1</strain>
        <tissue evidence="6">Leaf</tissue>
    </source>
</reference>
<dbReference type="InterPro" id="IPR018181">
    <property type="entry name" value="Heat_shock_70_CS"/>
</dbReference>
<dbReference type="PANTHER" id="PTHR19375">
    <property type="entry name" value="HEAT SHOCK PROTEIN 70KDA"/>
    <property type="match status" value="1"/>
</dbReference>
<evidence type="ECO:0000256" key="1">
    <source>
        <dbReference type="ARBA" id="ARBA00022741"/>
    </source>
</evidence>
<dbReference type="PROSITE" id="PS01036">
    <property type="entry name" value="HSP70_3"/>
    <property type="match status" value="1"/>
</dbReference>
<evidence type="ECO:0000256" key="3">
    <source>
        <dbReference type="RuleBase" id="RU003322"/>
    </source>
</evidence>
<keyword evidence="1 3" id="KW-0547">Nucleotide-binding</keyword>
<reference evidence="6" key="1">
    <citation type="submission" date="2018-01" db="EMBL/GenBank/DDBJ databases">
        <authorList>
            <person name="Mao J.F."/>
        </authorList>
    </citation>
    <scope>NUCLEOTIDE SEQUENCE</scope>
    <source>
        <strain evidence="6">Huo1</strain>
        <tissue evidence="6">Leaf</tissue>
    </source>
</reference>
<dbReference type="PROSITE" id="PS00329">
    <property type="entry name" value="HSP70_2"/>
    <property type="match status" value="1"/>
</dbReference>
<proteinExistence type="inferred from homology"/>
<dbReference type="AlphaFoldDB" id="A0A8X8YGD2"/>
<dbReference type="Gene3D" id="3.90.640.10">
    <property type="entry name" value="Actin, Chain A, domain 4"/>
    <property type="match status" value="1"/>
</dbReference>
<dbReference type="SUPFAM" id="SSF53067">
    <property type="entry name" value="Actin-like ATPase domain"/>
    <property type="match status" value="2"/>
</dbReference>
<dbReference type="GO" id="GO:0005524">
    <property type="term" value="F:ATP binding"/>
    <property type="evidence" value="ECO:0007669"/>
    <property type="project" value="UniProtKB-KW"/>
</dbReference>
<organism evidence="6">
    <name type="scientific">Salvia splendens</name>
    <name type="common">Scarlet sage</name>
    <dbReference type="NCBI Taxonomy" id="180675"/>
    <lineage>
        <taxon>Eukaryota</taxon>
        <taxon>Viridiplantae</taxon>
        <taxon>Streptophyta</taxon>
        <taxon>Embryophyta</taxon>
        <taxon>Tracheophyta</taxon>
        <taxon>Spermatophyta</taxon>
        <taxon>Magnoliopsida</taxon>
        <taxon>eudicotyledons</taxon>
        <taxon>Gunneridae</taxon>
        <taxon>Pentapetalae</taxon>
        <taxon>asterids</taxon>
        <taxon>lamiids</taxon>
        <taxon>Lamiales</taxon>
        <taxon>Lamiaceae</taxon>
        <taxon>Nepetoideae</taxon>
        <taxon>Mentheae</taxon>
        <taxon>Salviinae</taxon>
        <taxon>Salvia</taxon>
        <taxon>Salvia subgen. Calosphace</taxon>
        <taxon>core Calosphace</taxon>
    </lineage>
</organism>
<comment type="caution">
    <text evidence="6">The sequence shown here is derived from an EMBL/GenBank/DDBJ whole genome shotgun (WGS) entry which is preliminary data.</text>
</comment>
<dbReference type="FunFam" id="3.90.640.10:FF:000003">
    <property type="entry name" value="Molecular chaperone DnaK"/>
    <property type="match status" value="1"/>
</dbReference>
<evidence type="ECO:0008006" key="8">
    <source>
        <dbReference type="Google" id="ProtNLM"/>
    </source>
</evidence>
<accession>A0A8X8YGD2</accession>
<feature type="region of interest" description="Disordered" evidence="5">
    <location>
        <begin position="527"/>
        <end position="563"/>
    </location>
</feature>
<dbReference type="InterPro" id="IPR043129">
    <property type="entry name" value="ATPase_NBD"/>
</dbReference>
<gene>
    <name evidence="6" type="ORF">SASPL_103563</name>
</gene>
<evidence type="ECO:0000256" key="5">
    <source>
        <dbReference type="SAM" id="MobiDB-lite"/>
    </source>
</evidence>
<dbReference type="Gene3D" id="3.30.420.40">
    <property type="match status" value="2"/>
</dbReference>
<keyword evidence="7" id="KW-1185">Reference proteome</keyword>
<dbReference type="PROSITE" id="PS00297">
    <property type="entry name" value="HSP70_1"/>
    <property type="match status" value="1"/>
</dbReference>
<protein>
    <recommendedName>
        <fullName evidence="8">Molecular chaperone DnaK</fullName>
    </recommendedName>
</protein>
<sequence>MATAAQLNYPFPQIAKQTPFLGSSKIKKASIFQVGLRRKNGNSGYKPLRVVSEKVVGIDLGTTNSAVAAMEGGQPTIVTNAEGQRTTPSVVAYTKGGDRLVGQIAKRQAVVNPENTFFSVKRFIGRKMNEVDDESKQVSYKVVRDDIGNVKVECPATGNLFAPEEISAQVLRKLVDDASKFLNDKVTKAVITVPAYFNDSQRTATKDAGRIAGLDVLRIINEPTAASLAYGFEKKNNETILVFDLGGGTFDVSVLEVGDGVFEVLSTSGDTHLGGDDFDKRIVDWLADSFRKDEGIDLLKDKQALQRLTEAAEKAKIELSSLRVLSCDSLPFVTATADGPKHIDTTLTRAKFEDLCSDLLDRLKTPVQTALNDANLSIKEIDEVILVGGSTRIPAVQELVKKMTGKDPNVTVNPDEVVALGAAVQAGVLAGDVDRMVKDAERYAKEDKERREAIDTKNQAESVVYQTEKQLKEVGDKVGADVKEKVESKLKELKDSISSGTTQAIKDAMAALNQEVMQLGQALYSQPGAAAAGGGEPAAGGPSSAGKSDGDGEVIDADFTESS</sequence>
<name>A0A8X8YGD2_SALSN</name>
<dbReference type="PRINTS" id="PR00301">
    <property type="entry name" value="HEATSHOCK70"/>
</dbReference>
<evidence type="ECO:0000313" key="7">
    <source>
        <dbReference type="Proteomes" id="UP000298416"/>
    </source>
</evidence>
<dbReference type="SUPFAM" id="SSF100934">
    <property type="entry name" value="Heat shock protein 70kD (HSP70), C-terminal subdomain"/>
    <property type="match status" value="1"/>
</dbReference>
<dbReference type="FunFam" id="3.30.420.40:FF:000004">
    <property type="entry name" value="Molecular chaperone DnaK"/>
    <property type="match status" value="1"/>
</dbReference>
<feature type="compositionally biased region" description="Acidic residues" evidence="5">
    <location>
        <begin position="551"/>
        <end position="563"/>
    </location>
</feature>
<comment type="similarity">
    <text evidence="3">Belongs to the heat shock protein 70 family.</text>
</comment>
<dbReference type="GO" id="GO:0009408">
    <property type="term" value="P:response to heat"/>
    <property type="evidence" value="ECO:0007669"/>
    <property type="project" value="UniProtKB-ARBA"/>
</dbReference>
<evidence type="ECO:0000256" key="4">
    <source>
        <dbReference type="SAM" id="Coils"/>
    </source>
</evidence>
<dbReference type="EMBL" id="PNBA02000002">
    <property type="protein sequence ID" value="KAG6431991.1"/>
    <property type="molecule type" value="Genomic_DNA"/>
</dbReference>